<evidence type="ECO:0000256" key="3">
    <source>
        <dbReference type="ARBA" id="ARBA00023125"/>
    </source>
</evidence>
<accession>A0A174BTR8</accession>
<dbReference type="InterPro" id="IPR002104">
    <property type="entry name" value="Integrase_catalytic"/>
</dbReference>
<evidence type="ECO:0000256" key="4">
    <source>
        <dbReference type="ARBA" id="ARBA00023172"/>
    </source>
</evidence>
<dbReference type="InterPro" id="IPR010998">
    <property type="entry name" value="Integrase_recombinase_N"/>
</dbReference>
<evidence type="ECO:0000313" key="8">
    <source>
        <dbReference type="Proteomes" id="UP000095544"/>
    </source>
</evidence>
<dbReference type="EMBL" id="CYZU01000008">
    <property type="protein sequence ID" value="CUO04452.1"/>
    <property type="molecule type" value="Genomic_DNA"/>
</dbReference>
<dbReference type="Proteomes" id="UP000095544">
    <property type="component" value="Unassembled WGS sequence"/>
</dbReference>
<feature type="domain" description="Tyr recombinase" evidence="6">
    <location>
        <begin position="214"/>
        <end position="385"/>
    </location>
</feature>
<dbReference type="PROSITE" id="PS51898">
    <property type="entry name" value="TYR_RECOMBINASE"/>
    <property type="match status" value="1"/>
</dbReference>
<proteinExistence type="inferred from homology"/>
<keyword evidence="3" id="KW-0238">DNA-binding</keyword>
<dbReference type="InterPro" id="IPR011010">
    <property type="entry name" value="DNA_brk_join_enz"/>
</dbReference>
<dbReference type="SUPFAM" id="SSF56349">
    <property type="entry name" value="DNA breaking-rejoining enzymes"/>
    <property type="match status" value="1"/>
</dbReference>
<reference evidence="7 8" key="1">
    <citation type="submission" date="2015-09" db="EMBL/GenBank/DDBJ databases">
        <authorList>
            <consortium name="Pathogen Informatics"/>
        </authorList>
    </citation>
    <scope>NUCLEOTIDE SEQUENCE [LARGE SCALE GENOMIC DNA]</scope>
    <source>
        <strain evidence="7 8">2789STDY5834876</strain>
    </source>
</reference>
<evidence type="ECO:0000256" key="1">
    <source>
        <dbReference type="ARBA" id="ARBA00008857"/>
    </source>
</evidence>
<feature type="region of interest" description="Disordered" evidence="5">
    <location>
        <begin position="31"/>
        <end position="53"/>
    </location>
</feature>
<dbReference type="InterPro" id="IPR050808">
    <property type="entry name" value="Phage_Integrase"/>
</dbReference>
<dbReference type="Gene3D" id="1.10.443.10">
    <property type="entry name" value="Intergrase catalytic core"/>
    <property type="match status" value="1"/>
</dbReference>
<protein>
    <submittedName>
        <fullName evidence="7">Site-specific tyrosine recombinase XerC</fullName>
    </submittedName>
</protein>
<dbReference type="InterPro" id="IPR013762">
    <property type="entry name" value="Integrase-like_cat_sf"/>
</dbReference>
<name>A0A174BTR8_9FIRM</name>
<sequence length="387" mass="44648">MALITCPECTGNISDKALFCPHCGFPLQDQPIPARKPKRAGKRRPNGTGTIVPIKGKKKNRYQVRVNTRIDDRGYPIYDVLGNFPDQISADIALAEYNKDPYDPANRQKTFKEVFEDWYKWKFKKPVDAKGKKTSSQYCSVAAFKHCEDLHDRVMSKLQTTELQKILDREDLSHSTLEHIKNLFSQMYKYALQFGIVAKNLSEFVQIGKEDDTEPGVPFTEDELALLWKNKDRPFVDTILIYCYSGWRLNELARMPLKDIDLVNRTFTGGLKNKYSRNRTVPIHSKIIDMVAARYDPKFKSLIYHNGTKDISEADYREQFNQALLDCGITEPHTPHDCRHTCNTLLDNAEVNRVARYKIMGHAGKDINEKVYAHKDINQLRKAIEKI</sequence>
<dbReference type="Gene3D" id="1.10.150.130">
    <property type="match status" value="1"/>
</dbReference>
<gene>
    <name evidence="7" type="ORF">ERS852491_01124</name>
</gene>
<evidence type="ECO:0000259" key="6">
    <source>
        <dbReference type="PROSITE" id="PS51898"/>
    </source>
</evidence>
<dbReference type="Pfam" id="PF00589">
    <property type="entry name" value="Phage_integrase"/>
    <property type="match status" value="1"/>
</dbReference>
<comment type="similarity">
    <text evidence="1">Belongs to the 'phage' integrase family.</text>
</comment>
<keyword evidence="2" id="KW-0229">DNA integration</keyword>
<dbReference type="STRING" id="39482.ERS852491_01124"/>
<keyword evidence="4" id="KW-0233">DNA recombination</keyword>
<dbReference type="RefSeq" id="WP_055151782.1">
    <property type="nucleotide sequence ID" value="NZ_CYZU01000008.1"/>
</dbReference>
<dbReference type="PANTHER" id="PTHR30629:SF2">
    <property type="entry name" value="PROPHAGE INTEGRASE INTS-RELATED"/>
    <property type="match status" value="1"/>
</dbReference>
<dbReference type="PANTHER" id="PTHR30629">
    <property type="entry name" value="PROPHAGE INTEGRASE"/>
    <property type="match status" value="1"/>
</dbReference>
<evidence type="ECO:0000256" key="2">
    <source>
        <dbReference type="ARBA" id="ARBA00022908"/>
    </source>
</evidence>
<dbReference type="GO" id="GO:0003677">
    <property type="term" value="F:DNA binding"/>
    <property type="evidence" value="ECO:0007669"/>
    <property type="project" value="UniProtKB-KW"/>
</dbReference>
<organism evidence="7 8">
    <name type="scientific">Faecalicatena contorta</name>
    <dbReference type="NCBI Taxonomy" id="39482"/>
    <lineage>
        <taxon>Bacteria</taxon>
        <taxon>Bacillati</taxon>
        <taxon>Bacillota</taxon>
        <taxon>Clostridia</taxon>
        <taxon>Lachnospirales</taxon>
        <taxon>Lachnospiraceae</taxon>
        <taxon>Faecalicatena</taxon>
    </lineage>
</organism>
<dbReference type="AlphaFoldDB" id="A0A174BTR8"/>
<feature type="compositionally biased region" description="Basic residues" evidence="5">
    <location>
        <begin position="35"/>
        <end position="45"/>
    </location>
</feature>
<evidence type="ECO:0000256" key="5">
    <source>
        <dbReference type="SAM" id="MobiDB-lite"/>
    </source>
</evidence>
<dbReference type="GO" id="GO:0006310">
    <property type="term" value="P:DNA recombination"/>
    <property type="evidence" value="ECO:0007669"/>
    <property type="project" value="UniProtKB-KW"/>
</dbReference>
<evidence type="ECO:0000313" key="7">
    <source>
        <dbReference type="EMBL" id="CUO04452.1"/>
    </source>
</evidence>
<dbReference type="GO" id="GO:0015074">
    <property type="term" value="P:DNA integration"/>
    <property type="evidence" value="ECO:0007669"/>
    <property type="project" value="UniProtKB-KW"/>
</dbReference>
<dbReference type="OrthoDB" id="9801717at2"/>